<gene>
    <name evidence="2" type="ORF">QBC46DRAFT_17224</name>
</gene>
<dbReference type="AlphaFoldDB" id="A0AAN6N0W4"/>
<evidence type="ECO:0000256" key="1">
    <source>
        <dbReference type="SAM" id="MobiDB-lite"/>
    </source>
</evidence>
<evidence type="ECO:0000313" key="2">
    <source>
        <dbReference type="EMBL" id="KAK3937132.1"/>
    </source>
</evidence>
<evidence type="ECO:0000313" key="3">
    <source>
        <dbReference type="Proteomes" id="UP001303473"/>
    </source>
</evidence>
<comment type="caution">
    <text evidence="2">The sequence shown here is derived from an EMBL/GenBank/DDBJ whole genome shotgun (WGS) entry which is preliminary data.</text>
</comment>
<keyword evidence="3" id="KW-1185">Reference proteome</keyword>
<protein>
    <recommendedName>
        <fullName evidence="4">Heterokaryon incompatibility domain-containing protein</fullName>
    </recommendedName>
</protein>
<accession>A0AAN6N0W4</accession>
<sequence>MAAISKRPQLKRKRSFHGTDHPQERQDNERTTFPGGLCKRCHTIPWSELRHSLPSSRIGKFVTFLTESHRELSLSSCRVCQLLAILKPASLDLEICHLRVLSARRVFETSNARSVREASFSDCSLLCVYPSKKNRTVCNETGYLAVLDQDRKEEDSDFGPRLISPGQIDFKLVRHWLSFCRRKHNRACTEDRREDTHGLQVIDCERTTVIPAPPRCQYIALSYVWGPNPAAPQQNNGLALNKLPPGHPR</sequence>
<dbReference type="Proteomes" id="UP001303473">
    <property type="component" value="Unassembled WGS sequence"/>
</dbReference>
<feature type="region of interest" description="Disordered" evidence="1">
    <location>
        <begin position="1"/>
        <end position="32"/>
    </location>
</feature>
<organism evidence="2 3">
    <name type="scientific">Diplogelasinospora grovesii</name>
    <dbReference type="NCBI Taxonomy" id="303347"/>
    <lineage>
        <taxon>Eukaryota</taxon>
        <taxon>Fungi</taxon>
        <taxon>Dikarya</taxon>
        <taxon>Ascomycota</taxon>
        <taxon>Pezizomycotina</taxon>
        <taxon>Sordariomycetes</taxon>
        <taxon>Sordariomycetidae</taxon>
        <taxon>Sordariales</taxon>
        <taxon>Diplogelasinosporaceae</taxon>
        <taxon>Diplogelasinospora</taxon>
    </lineage>
</organism>
<evidence type="ECO:0008006" key="4">
    <source>
        <dbReference type="Google" id="ProtNLM"/>
    </source>
</evidence>
<reference evidence="3" key="1">
    <citation type="journal article" date="2023" name="Mol. Phylogenet. Evol.">
        <title>Genome-scale phylogeny and comparative genomics of the fungal order Sordariales.</title>
        <authorList>
            <person name="Hensen N."/>
            <person name="Bonometti L."/>
            <person name="Westerberg I."/>
            <person name="Brannstrom I.O."/>
            <person name="Guillou S."/>
            <person name="Cros-Aarteil S."/>
            <person name="Calhoun S."/>
            <person name="Haridas S."/>
            <person name="Kuo A."/>
            <person name="Mondo S."/>
            <person name="Pangilinan J."/>
            <person name="Riley R."/>
            <person name="LaButti K."/>
            <person name="Andreopoulos B."/>
            <person name="Lipzen A."/>
            <person name="Chen C."/>
            <person name="Yan M."/>
            <person name="Daum C."/>
            <person name="Ng V."/>
            <person name="Clum A."/>
            <person name="Steindorff A."/>
            <person name="Ohm R.A."/>
            <person name="Martin F."/>
            <person name="Silar P."/>
            <person name="Natvig D.O."/>
            <person name="Lalanne C."/>
            <person name="Gautier V."/>
            <person name="Ament-Velasquez S.L."/>
            <person name="Kruys A."/>
            <person name="Hutchinson M.I."/>
            <person name="Powell A.J."/>
            <person name="Barry K."/>
            <person name="Miller A.N."/>
            <person name="Grigoriev I.V."/>
            <person name="Debuchy R."/>
            <person name="Gladieux P."/>
            <person name="Hiltunen Thoren M."/>
            <person name="Johannesson H."/>
        </authorList>
    </citation>
    <scope>NUCLEOTIDE SEQUENCE [LARGE SCALE GENOMIC DNA]</scope>
    <source>
        <strain evidence="3">CBS 340.73</strain>
    </source>
</reference>
<proteinExistence type="predicted"/>
<feature type="compositionally biased region" description="Basic and acidic residues" evidence="1">
    <location>
        <begin position="17"/>
        <end position="30"/>
    </location>
</feature>
<name>A0AAN6N0W4_9PEZI</name>
<dbReference type="EMBL" id="MU853862">
    <property type="protein sequence ID" value="KAK3937132.1"/>
    <property type="molecule type" value="Genomic_DNA"/>
</dbReference>